<reference evidence="1" key="1">
    <citation type="submission" date="2023-12" db="EMBL/GenBank/DDBJ databases">
        <title>Dolosigranulum savutii sp. nov. isolated from human upper respiratory samples collected in Botswana.</title>
        <authorList>
            <person name="Kelly M.S."/>
        </authorList>
    </citation>
    <scope>NUCLEOTIDE SEQUENCE</scope>
    <source>
        <strain evidence="2">MSK211</strain>
        <strain evidence="1">MSK312</strain>
    </source>
</reference>
<gene>
    <name evidence="2" type="ORF">VUQ07_05685</name>
    <name evidence="1" type="ORF">VUQ09_08815</name>
</gene>
<accession>A0AB74TM52</accession>
<dbReference type="RefSeq" id="WP_347297744.1">
    <property type="nucleotide sequence ID" value="NZ_CP142434.1"/>
</dbReference>
<protein>
    <submittedName>
        <fullName evidence="1">Uncharacterized protein</fullName>
    </submittedName>
</protein>
<proteinExistence type="predicted"/>
<organism evidence="1">
    <name type="scientific">Dolosigranulum savutiense</name>
    <dbReference type="NCBI Taxonomy" id="3110288"/>
    <lineage>
        <taxon>Bacteria</taxon>
        <taxon>Bacillati</taxon>
        <taxon>Bacillota</taxon>
        <taxon>Bacilli</taxon>
        <taxon>Lactobacillales</taxon>
        <taxon>Carnobacteriaceae</taxon>
        <taxon>Dolosigranulum</taxon>
    </lineage>
</organism>
<dbReference type="AlphaFoldDB" id="A0AB74TM52"/>
<evidence type="ECO:0000313" key="1">
    <source>
        <dbReference type="EMBL" id="XBC47624.1"/>
    </source>
</evidence>
<sequence length="62" mass="7331">MFKNFVKKQNITIPVSRASEKMDDKQLDILAWKGWVFIYKSSESELKVTYESFKLIEALTKK</sequence>
<dbReference type="EMBL" id="CP142434">
    <property type="protein sequence ID" value="XBC47624.1"/>
    <property type="molecule type" value="Genomic_DNA"/>
</dbReference>
<name>A0AB74TM52_9LACT</name>
<dbReference type="EMBL" id="CP142436">
    <property type="protein sequence ID" value="XBC50760.1"/>
    <property type="molecule type" value="Genomic_DNA"/>
</dbReference>
<evidence type="ECO:0000313" key="2">
    <source>
        <dbReference type="EMBL" id="XBC50760.1"/>
    </source>
</evidence>